<dbReference type="Proteomes" id="UP001230915">
    <property type="component" value="Unassembled WGS sequence"/>
</dbReference>
<keyword evidence="4" id="KW-1185">Reference proteome</keyword>
<evidence type="ECO:0000256" key="1">
    <source>
        <dbReference type="ARBA" id="ARBA00005953"/>
    </source>
</evidence>
<comment type="similarity">
    <text evidence="1">Belongs to the 4-hydroxybenzoyl-CoA thioesterase family.</text>
</comment>
<evidence type="ECO:0000313" key="3">
    <source>
        <dbReference type="EMBL" id="MDQ7918443.1"/>
    </source>
</evidence>
<evidence type="ECO:0000313" key="4">
    <source>
        <dbReference type="Proteomes" id="UP001230915"/>
    </source>
</evidence>
<organism evidence="3 4">
    <name type="scientific">Mesonia profundi</name>
    <dbReference type="NCBI Taxonomy" id="3070998"/>
    <lineage>
        <taxon>Bacteria</taxon>
        <taxon>Pseudomonadati</taxon>
        <taxon>Bacteroidota</taxon>
        <taxon>Flavobacteriia</taxon>
        <taxon>Flavobacteriales</taxon>
        <taxon>Flavobacteriaceae</taxon>
        <taxon>Mesonia</taxon>
    </lineage>
</organism>
<protein>
    <submittedName>
        <fullName evidence="3">Thioesterase family protein</fullName>
        <ecNumber evidence="3">3.1.2.-</ecNumber>
    </submittedName>
</protein>
<dbReference type="EC" id="3.1.2.-" evidence="3"/>
<dbReference type="GO" id="GO:0016787">
    <property type="term" value="F:hydrolase activity"/>
    <property type="evidence" value="ECO:0007669"/>
    <property type="project" value="UniProtKB-KW"/>
</dbReference>
<dbReference type="InterPro" id="IPR029069">
    <property type="entry name" value="HotDog_dom_sf"/>
</dbReference>
<keyword evidence="2 3" id="KW-0378">Hydrolase</keyword>
<gene>
    <name evidence="3" type="ORF">RBU60_12765</name>
</gene>
<evidence type="ECO:0000256" key="2">
    <source>
        <dbReference type="ARBA" id="ARBA00022801"/>
    </source>
</evidence>
<dbReference type="Pfam" id="PF13279">
    <property type="entry name" value="4HBT_2"/>
    <property type="match status" value="1"/>
</dbReference>
<dbReference type="PANTHER" id="PTHR31793:SF27">
    <property type="entry name" value="NOVEL THIOESTERASE SUPERFAMILY DOMAIN AND SAPOSIN A-TYPE DOMAIN CONTAINING PROTEIN (0610012H03RIK)"/>
    <property type="match status" value="1"/>
</dbReference>
<dbReference type="Gene3D" id="3.10.129.10">
    <property type="entry name" value="Hotdog Thioesterase"/>
    <property type="match status" value="1"/>
</dbReference>
<name>A0ABU1A409_9FLAO</name>
<sequence>MKPIPFKDELLVPPEVIDNLNHVNNVTYLQWVQDVGEKHWKAKAPKHIQEKYGWVVLNHYIEYKHPSFEGDTLTLTTWIESYSGVKCERKTEIYRKKDHKLVAKAKTLWCFIDLHKQKPQRIQPEISEPFFEL</sequence>
<proteinExistence type="inferred from homology"/>
<dbReference type="EMBL" id="JAVHUL010000044">
    <property type="protein sequence ID" value="MDQ7918443.1"/>
    <property type="molecule type" value="Genomic_DNA"/>
</dbReference>
<dbReference type="CDD" id="cd00586">
    <property type="entry name" value="4HBT"/>
    <property type="match status" value="1"/>
</dbReference>
<dbReference type="RefSeq" id="WP_308865438.1">
    <property type="nucleotide sequence ID" value="NZ_JAVHUL010000044.1"/>
</dbReference>
<dbReference type="InterPro" id="IPR050563">
    <property type="entry name" value="4-hydroxybenzoyl-CoA_TE"/>
</dbReference>
<reference evidence="3 4" key="1">
    <citation type="submission" date="2023-08" db="EMBL/GenBank/DDBJ databases">
        <title>Mesonia sp. MT50, isolated from deep-sea sediment of the Mariana Trench.</title>
        <authorList>
            <person name="Fu H."/>
        </authorList>
    </citation>
    <scope>NUCLEOTIDE SEQUENCE [LARGE SCALE GENOMIC DNA]</scope>
    <source>
        <strain evidence="3 4">MT50</strain>
    </source>
</reference>
<comment type="caution">
    <text evidence="3">The sequence shown here is derived from an EMBL/GenBank/DDBJ whole genome shotgun (WGS) entry which is preliminary data.</text>
</comment>
<dbReference type="SUPFAM" id="SSF54637">
    <property type="entry name" value="Thioesterase/thiol ester dehydrase-isomerase"/>
    <property type="match status" value="1"/>
</dbReference>
<accession>A0ABU1A409</accession>
<dbReference type="PANTHER" id="PTHR31793">
    <property type="entry name" value="4-HYDROXYBENZOYL-COA THIOESTERASE FAMILY MEMBER"/>
    <property type="match status" value="1"/>
</dbReference>